<gene>
    <name evidence="1" type="ORF">A3B93_00405</name>
</gene>
<dbReference type="EMBL" id="MFUH01000029">
    <property type="protein sequence ID" value="OGI81434.1"/>
    <property type="molecule type" value="Genomic_DNA"/>
</dbReference>
<dbReference type="Pfam" id="PF08843">
    <property type="entry name" value="AbiEii"/>
    <property type="match status" value="1"/>
</dbReference>
<name>A0A1F6WHW0_9BACT</name>
<organism evidence="1 2">
    <name type="scientific">Candidatus Nomurabacteria bacterium RIFCSPHIGHO2_02_FULL_42_24</name>
    <dbReference type="NCBI Taxonomy" id="1801757"/>
    <lineage>
        <taxon>Bacteria</taxon>
        <taxon>Candidatus Nomuraibacteriota</taxon>
    </lineage>
</organism>
<protein>
    <recommendedName>
        <fullName evidence="3">Nucleotidyl transferase AbiEii toxin, Type IV TA system</fullName>
    </recommendedName>
</protein>
<evidence type="ECO:0000313" key="1">
    <source>
        <dbReference type="EMBL" id="OGI81434.1"/>
    </source>
</evidence>
<dbReference type="Gene3D" id="3.10.450.620">
    <property type="entry name" value="JHP933, nucleotidyltransferase-like core domain"/>
    <property type="match status" value="1"/>
</dbReference>
<comment type="caution">
    <text evidence="1">The sequence shown here is derived from an EMBL/GenBank/DDBJ whole genome shotgun (WGS) entry which is preliminary data.</text>
</comment>
<dbReference type="AlphaFoldDB" id="A0A1F6WHW0"/>
<accession>A0A1F6WHW0</accession>
<evidence type="ECO:0000313" key="2">
    <source>
        <dbReference type="Proteomes" id="UP000179880"/>
    </source>
</evidence>
<reference evidence="1 2" key="1">
    <citation type="journal article" date="2016" name="Nat. Commun.">
        <title>Thousands of microbial genomes shed light on interconnected biogeochemical processes in an aquifer system.</title>
        <authorList>
            <person name="Anantharaman K."/>
            <person name="Brown C.T."/>
            <person name="Hug L.A."/>
            <person name="Sharon I."/>
            <person name="Castelle C.J."/>
            <person name="Probst A.J."/>
            <person name="Thomas B.C."/>
            <person name="Singh A."/>
            <person name="Wilkins M.J."/>
            <person name="Karaoz U."/>
            <person name="Brodie E.L."/>
            <person name="Williams K.H."/>
            <person name="Hubbard S.S."/>
            <person name="Banfield J.F."/>
        </authorList>
    </citation>
    <scope>NUCLEOTIDE SEQUENCE [LARGE SCALE GENOMIC DNA]</scope>
</reference>
<evidence type="ECO:0008006" key="3">
    <source>
        <dbReference type="Google" id="ProtNLM"/>
    </source>
</evidence>
<dbReference type="Proteomes" id="UP000179880">
    <property type="component" value="Unassembled WGS sequence"/>
</dbReference>
<dbReference type="InterPro" id="IPR014942">
    <property type="entry name" value="AbiEii"/>
</dbReference>
<proteinExistence type="predicted"/>
<sequence length="206" mass="23885">MYEETLSKDTAIVLEKIAQIAKPFYLAGGTALALQFGHRISIDLDFFCADSFSTSLLIEKLKAIGKLKVEDQSERTLNGSLDGVKISFFYYQYKLNFPTIEYKGINLADERDIAGMKIVAISDRGTKKDFVDLYVLLKKYSLETILEFFNEKYKDCNYNIVHISKSLTYFFDADQNPDPEMLIKYHWKEIKKYITSIIDQYMKFST</sequence>